<reference evidence="4" key="1">
    <citation type="journal article" date="2019" name="Int. J. Syst. Evol. Microbiol.">
        <title>The Global Catalogue of Microorganisms (GCM) 10K type strain sequencing project: providing services to taxonomists for standard genome sequencing and annotation.</title>
        <authorList>
            <consortium name="The Broad Institute Genomics Platform"/>
            <consortium name="The Broad Institute Genome Sequencing Center for Infectious Disease"/>
            <person name="Wu L."/>
            <person name="Ma J."/>
        </authorList>
    </citation>
    <scope>NUCLEOTIDE SEQUENCE [LARGE SCALE GENOMIC DNA]</scope>
    <source>
        <strain evidence="4">JCM 17125</strain>
    </source>
</reference>
<dbReference type="Proteomes" id="UP001501468">
    <property type="component" value="Unassembled WGS sequence"/>
</dbReference>
<feature type="transmembrane region" description="Helical" evidence="2">
    <location>
        <begin position="47"/>
        <end position="71"/>
    </location>
</feature>
<feature type="transmembrane region" description="Helical" evidence="2">
    <location>
        <begin position="155"/>
        <end position="176"/>
    </location>
</feature>
<proteinExistence type="predicted"/>
<feature type="transmembrane region" description="Helical" evidence="2">
    <location>
        <begin position="124"/>
        <end position="143"/>
    </location>
</feature>
<dbReference type="EMBL" id="BAABDC010000001">
    <property type="protein sequence ID" value="GAA3691817.1"/>
    <property type="molecule type" value="Genomic_DNA"/>
</dbReference>
<name>A0ABP7CLK2_9MICO</name>
<feature type="transmembrane region" description="Helical" evidence="2">
    <location>
        <begin position="91"/>
        <end position="112"/>
    </location>
</feature>
<feature type="transmembrane region" description="Helical" evidence="2">
    <location>
        <begin position="188"/>
        <end position="206"/>
    </location>
</feature>
<comment type="caution">
    <text evidence="3">The sequence shown here is derived from an EMBL/GenBank/DDBJ whole genome shotgun (WGS) entry which is preliminary data.</text>
</comment>
<evidence type="ECO:0000313" key="4">
    <source>
        <dbReference type="Proteomes" id="UP001501468"/>
    </source>
</evidence>
<evidence type="ECO:0000313" key="3">
    <source>
        <dbReference type="EMBL" id="GAA3691817.1"/>
    </source>
</evidence>
<protein>
    <submittedName>
        <fullName evidence="3">Uncharacterized protein</fullName>
    </submittedName>
</protein>
<sequence length="317" mass="33319">MARQGESSEGDASQPADSRSTPAATPPSVLHELPPVLKVLGQVVAPATLVTALLVFFGWSHTTALFGWFGIDPTSLGFSSTDYLLTTQDGLFVPGVVIALLVLVMTWVLNLVRRSDPGAVLRAAWAAPVAAVVGAVLAINGVLGLFGRGVLVDRLAVAPLCLVLGVTLLSVAGHTVRAGRLSYSRGARVAELTALTLVMAMSLFWATGDYSASVGRGRAAALARSLGERPQVVLYSDKALGITAPGVRTLRCTDESGAYRYRYSGLVLLLNSNGQYIFLPTGWDRRTGRAIAVPKSAQIRLDYRSSGALQDALPASC</sequence>
<keyword evidence="2" id="KW-1133">Transmembrane helix</keyword>
<accession>A0ABP7CLK2</accession>
<feature type="region of interest" description="Disordered" evidence="1">
    <location>
        <begin position="1"/>
        <end position="28"/>
    </location>
</feature>
<organism evidence="3 4">
    <name type="scientific">Terrabacter ginsenosidimutans</name>
    <dbReference type="NCBI Taxonomy" id="490575"/>
    <lineage>
        <taxon>Bacteria</taxon>
        <taxon>Bacillati</taxon>
        <taxon>Actinomycetota</taxon>
        <taxon>Actinomycetes</taxon>
        <taxon>Micrococcales</taxon>
        <taxon>Intrasporangiaceae</taxon>
        <taxon>Terrabacter</taxon>
    </lineage>
</organism>
<evidence type="ECO:0000256" key="2">
    <source>
        <dbReference type="SAM" id="Phobius"/>
    </source>
</evidence>
<keyword evidence="2" id="KW-0472">Membrane</keyword>
<gene>
    <name evidence="3" type="ORF">GCM10022399_04810</name>
</gene>
<feature type="compositionally biased region" description="Polar residues" evidence="1">
    <location>
        <begin position="1"/>
        <end position="23"/>
    </location>
</feature>
<dbReference type="RefSeq" id="WP_344940999.1">
    <property type="nucleotide sequence ID" value="NZ_BAABDC010000001.1"/>
</dbReference>
<keyword evidence="2" id="KW-0812">Transmembrane</keyword>
<keyword evidence="4" id="KW-1185">Reference proteome</keyword>
<evidence type="ECO:0000256" key="1">
    <source>
        <dbReference type="SAM" id="MobiDB-lite"/>
    </source>
</evidence>